<dbReference type="SUPFAM" id="SSF52499">
    <property type="entry name" value="Isochorismatase-like hydrolases"/>
    <property type="match status" value="1"/>
</dbReference>
<dbReference type="Pfam" id="PF00857">
    <property type="entry name" value="Isochorismatase"/>
    <property type="match status" value="1"/>
</dbReference>
<evidence type="ECO:0000259" key="3">
    <source>
        <dbReference type="Pfam" id="PF00857"/>
    </source>
</evidence>
<name>A0A0M0KF51_9BACI</name>
<comment type="similarity">
    <text evidence="1">Belongs to the isochorismatase family.</text>
</comment>
<accession>A0A0M0KF51</accession>
<dbReference type="InterPro" id="IPR000868">
    <property type="entry name" value="Isochorismatase-like_dom"/>
</dbReference>
<dbReference type="STRING" id="284581.AMD01_22365"/>
<dbReference type="CDD" id="cd00431">
    <property type="entry name" value="cysteine_hydrolases"/>
    <property type="match status" value="1"/>
</dbReference>
<dbReference type="PANTHER" id="PTHR43540">
    <property type="entry name" value="PEROXYUREIDOACRYLATE/UREIDOACRYLATE AMIDOHYDROLASE-RELATED"/>
    <property type="match status" value="1"/>
</dbReference>
<keyword evidence="5" id="KW-1185">Reference proteome</keyword>
<evidence type="ECO:0000256" key="2">
    <source>
        <dbReference type="ARBA" id="ARBA00022801"/>
    </source>
</evidence>
<reference evidence="5" key="1">
    <citation type="submission" date="2015-08" db="EMBL/GenBank/DDBJ databases">
        <title>Fjat-14210 dsm16467.</title>
        <authorList>
            <person name="Liu B."/>
            <person name="Wang J."/>
            <person name="Zhu Y."/>
            <person name="Liu G."/>
            <person name="Chen Q."/>
            <person name="Chen Z."/>
            <person name="Lan J."/>
            <person name="Che J."/>
            <person name="Ge C."/>
            <person name="Shi H."/>
            <person name="Pan Z."/>
            <person name="Liu X."/>
        </authorList>
    </citation>
    <scope>NUCLEOTIDE SEQUENCE [LARGE SCALE GENOMIC DNA]</scope>
    <source>
        <strain evidence="5">DSM 16467</strain>
    </source>
</reference>
<proteinExistence type="inferred from homology"/>
<gene>
    <name evidence="4" type="ORF">AMD01_22365</name>
</gene>
<protein>
    <submittedName>
        <fullName evidence="4">Isochorismatase</fullName>
    </submittedName>
</protein>
<organism evidence="4 5">
    <name type="scientific">Priestia koreensis</name>
    <dbReference type="NCBI Taxonomy" id="284581"/>
    <lineage>
        <taxon>Bacteria</taxon>
        <taxon>Bacillati</taxon>
        <taxon>Bacillota</taxon>
        <taxon>Bacilli</taxon>
        <taxon>Bacillales</taxon>
        <taxon>Bacillaceae</taxon>
        <taxon>Priestia</taxon>
    </lineage>
</organism>
<dbReference type="EMBL" id="LILC01000037">
    <property type="protein sequence ID" value="KOO37222.1"/>
    <property type="molecule type" value="Genomic_DNA"/>
</dbReference>
<dbReference type="OrthoDB" id="9796485at2"/>
<dbReference type="RefSeq" id="WP_053403656.1">
    <property type="nucleotide sequence ID" value="NZ_JAUBKI010000055.1"/>
</dbReference>
<dbReference type="AlphaFoldDB" id="A0A0M0KF51"/>
<feature type="domain" description="Isochorismatase-like" evidence="3">
    <location>
        <begin position="4"/>
        <end position="177"/>
    </location>
</feature>
<evidence type="ECO:0000313" key="5">
    <source>
        <dbReference type="Proteomes" id="UP000037558"/>
    </source>
</evidence>
<evidence type="ECO:0000313" key="4">
    <source>
        <dbReference type="EMBL" id="KOO37222.1"/>
    </source>
</evidence>
<sequence>MRRALLSIDYTNDFVADNGALTCGKPAQDIESEIVRVTKEAIENGDFVVFAIDAHKAGDLYHPETKLYPPHNIMGTDGRKLYGTLHNVYEQYKERENVYWMDKTRYSALAGTDLLLQLRARGIEEVHITGVTTDICCLHTCVDLYNEHYPLVIHEKAVASFNPDGHVWALGHFKNCLGAKIV</sequence>
<dbReference type="GO" id="GO:0016787">
    <property type="term" value="F:hydrolase activity"/>
    <property type="evidence" value="ECO:0007669"/>
    <property type="project" value="UniProtKB-KW"/>
</dbReference>
<comment type="caution">
    <text evidence="4">The sequence shown here is derived from an EMBL/GenBank/DDBJ whole genome shotgun (WGS) entry which is preliminary data.</text>
</comment>
<dbReference type="InterPro" id="IPR036380">
    <property type="entry name" value="Isochorismatase-like_sf"/>
</dbReference>
<dbReference type="Proteomes" id="UP000037558">
    <property type="component" value="Unassembled WGS sequence"/>
</dbReference>
<dbReference type="PANTHER" id="PTHR43540:SF10">
    <property type="entry name" value="ISOCHORISMATASE"/>
    <property type="match status" value="1"/>
</dbReference>
<evidence type="ECO:0000256" key="1">
    <source>
        <dbReference type="ARBA" id="ARBA00006336"/>
    </source>
</evidence>
<keyword evidence="2" id="KW-0378">Hydrolase</keyword>
<dbReference type="Gene3D" id="3.40.50.850">
    <property type="entry name" value="Isochorismatase-like"/>
    <property type="match status" value="1"/>
</dbReference>
<dbReference type="InterPro" id="IPR050272">
    <property type="entry name" value="Isochorismatase-like_hydrls"/>
</dbReference>
<dbReference type="PATRIC" id="fig|284581.3.peg.3326"/>